<proteinExistence type="predicted"/>
<sequence>MKKLFLFGLALALASCTLKEQENKNAKTYFDLESYFKKEALRLQKANPVVNKTVMVNGKSETHKVKIADWEKEFDLFIQADINKAAWRGAFSANTANGMSTYTSQSAKVPVKKLEVSFKGNKVSAIRILVSNTNDLYKSNDSLSYYPDSLYQIKKVQQIRLRAEKKYEITGKFN</sequence>
<protein>
    <recommendedName>
        <fullName evidence="3">DUF4251 domain-containing protein</fullName>
    </recommendedName>
</protein>
<accession>A0ABU7I223</accession>
<dbReference type="Proteomes" id="UP001336835">
    <property type="component" value="Unassembled WGS sequence"/>
</dbReference>
<organism evidence="1 2">
    <name type="scientific">Pedobacter albus</name>
    <dbReference type="NCBI Taxonomy" id="3113905"/>
    <lineage>
        <taxon>Bacteria</taxon>
        <taxon>Pseudomonadati</taxon>
        <taxon>Bacteroidota</taxon>
        <taxon>Sphingobacteriia</taxon>
        <taxon>Sphingobacteriales</taxon>
        <taxon>Sphingobacteriaceae</taxon>
        <taxon>Pedobacter</taxon>
    </lineage>
</organism>
<dbReference type="EMBL" id="JAZDQT010000001">
    <property type="protein sequence ID" value="MEE1943497.1"/>
    <property type="molecule type" value="Genomic_DNA"/>
</dbReference>
<gene>
    <name evidence="1" type="ORF">VRU48_00160</name>
</gene>
<dbReference type="RefSeq" id="WP_330105909.1">
    <property type="nucleotide sequence ID" value="NZ_JAZDQT010000001.1"/>
</dbReference>
<dbReference type="PROSITE" id="PS51257">
    <property type="entry name" value="PROKAR_LIPOPROTEIN"/>
    <property type="match status" value="1"/>
</dbReference>
<name>A0ABU7I223_9SPHI</name>
<evidence type="ECO:0008006" key="3">
    <source>
        <dbReference type="Google" id="ProtNLM"/>
    </source>
</evidence>
<evidence type="ECO:0000313" key="2">
    <source>
        <dbReference type="Proteomes" id="UP001336835"/>
    </source>
</evidence>
<comment type="caution">
    <text evidence="1">The sequence shown here is derived from an EMBL/GenBank/DDBJ whole genome shotgun (WGS) entry which is preliminary data.</text>
</comment>
<reference evidence="1 2" key="1">
    <citation type="submission" date="2024-01" db="EMBL/GenBank/DDBJ databases">
        <title>Pedobacter sp. nov., isolated from fresh soil.</title>
        <authorList>
            <person name="Le N.T.T."/>
        </authorList>
    </citation>
    <scope>NUCLEOTIDE SEQUENCE [LARGE SCALE GENOMIC DNA]</scope>
    <source>
        <strain evidence="1 2">KR3-3</strain>
    </source>
</reference>
<keyword evidence="2" id="KW-1185">Reference proteome</keyword>
<evidence type="ECO:0000313" key="1">
    <source>
        <dbReference type="EMBL" id="MEE1943497.1"/>
    </source>
</evidence>